<proteinExistence type="predicted"/>
<dbReference type="NCBIfam" id="TIGR02228">
    <property type="entry name" value="sigpep_I_arch"/>
    <property type="match status" value="1"/>
</dbReference>
<dbReference type="STRING" id="1817821.A2717_02750"/>
<comment type="subcellular location">
    <subcellularLocation>
        <location evidence="1">Membrane</location>
    </subcellularLocation>
</comment>
<dbReference type="EMBL" id="MFEH01000001">
    <property type="protein sequence ID" value="OGE74429.1"/>
    <property type="molecule type" value="Genomic_DNA"/>
</dbReference>
<dbReference type="EC" id="3.4.21.89" evidence="5"/>
<dbReference type="CDD" id="cd06530">
    <property type="entry name" value="S26_SPase_I"/>
    <property type="match status" value="1"/>
</dbReference>
<dbReference type="SUPFAM" id="SSF51306">
    <property type="entry name" value="LexA/Signal peptidase"/>
    <property type="match status" value="1"/>
</dbReference>
<evidence type="ECO:0000256" key="2">
    <source>
        <dbReference type="ARBA" id="ARBA00022692"/>
    </source>
</evidence>
<accession>A0A1F5N9W6</accession>
<keyword evidence="2 6" id="KW-0812">Transmembrane</keyword>
<dbReference type="AlphaFoldDB" id="A0A1F5N9W6"/>
<dbReference type="InterPro" id="IPR019533">
    <property type="entry name" value="Peptidase_S26"/>
</dbReference>
<evidence type="ECO:0000256" key="6">
    <source>
        <dbReference type="SAM" id="Phobius"/>
    </source>
</evidence>
<dbReference type="PANTHER" id="PTHR10806">
    <property type="entry name" value="SIGNAL PEPTIDASE COMPLEX CATALYTIC SUBUNIT SEC11"/>
    <property type="match status" value="1"/>
</dbReference>
<protein>
    <recommendedName>
        <fullName evidence="5">Signal peptidase I</fullName>
        <ecNumber evidence="5">3.4.21.89</ecNumber>
    </recommendedName>
</protein>
<gene>
    <name evidence="7" type="ORF">A2717_02750</name>
</gene>
<comment type="caution">
    <text evidence="7">The sequence shown here is derived from an EMBL/GenBank/DDBJ whole genome shotgun (WGS) entry which is preliminary data.</text>
</comment>
<dbReference type="InterPro" id="IPR001733">
    <property type="entry name" value="Peptidase_S26B"/>
</dbReference>
<dbReference type="PANTHER" id="PTHR10806:SF6">
    <property type="entry name" value="SIGNAL PEPTIDASE COMPLEX CATALYTIC SUBUNIT SEC11"/>
    <property type="match status" value="1"/>
</dbReference>
<dbReference type="GO" id="GO:0004252">
    <property type="term" value="F:serine-type endopeptidase activity"/>
    <property type="evidence" value="ECO:0007669"/>
    <property type="project" value="UniProtKB-UniRule"/>
</dbReference>
<evidence type="ECO:0000256" key="4">
    <source>
        <dbReference type="ARBA" id="ARBA00023136"/>
    </source>
</evidence>
<dbReference type="Proteomes" id="UP000177610">
    <property type="component" value="Unassembled WGS sequence"/>
</dbReference>
<evidence type="ECO:0000256" key="5">
    <source>
        <dbReference type="NCBIfam" id="TIGR02228"/>
    </source>
</evidence>
<organism evidence="7 8">
    <name type="scientific">Candidatus Doudnabacteria bacterium RIFCSPHIGHO2_01_FULL_41_86</name>
    <dbReference type="NCBI Taxonomy" id="1817821"/>
    <lineage>
        <taxon>Bacteria</taxon>
        <taxon>Candidatus Doudnaibacteriota</taxon>
    </lineage>
</organism>
<dbReference type="InterPro" id="IPR036286">
    <property type="entry name" value="LexA/Signal_pep-like_sf"/>
</dbReference>
<reference evidence="7 8" key="1">
    <citation type="journal article" date="2016" name="Nat. Commun.">
        <title>Thousands of microbial genomes shed light on interconnected biogeochemical processes in an aquifer system.</title>
        <authorList>
            <person name="Anantharaman K."/>
            <person name="Brown C.T."/>
            <person name="Hug L.A."/>
            <person name="Sharon I."/>
            <person name="Castelle C.J."/>
            <person name="Probst A.J."/>
            <person name="Thomas B.C."/>
            <person name="Singh A."/>
            <person name="Wilkins M.J."/>
            <person name="Karaoz U."/>
            <person name="Brodie E.L."/>
            <person name="Williams K.H."/>
            <person name="Hubbard S.S."/>
            <person name="Banfield J.F."/>
        </authorList>
    </citation>
    <scope>NUCLEOTIDE SEQUENCE [LARGE SCALE GENOMIC DNA]</scope>
</reference>
<evidence type="ECO:0000313" key="8">
    <source>
        <dbReference type="Proteomes" id="UP000177610"/>
    </source>
</evidence>
<evidence type="ECO:0000256" key="1">
    <source>
        <dbReference type="ARBA" id="ARBA00004370"/>
    </source>
</evidence>
<dbReference type="GO" id="GO:0009003">
    <property type="term" value="F:signal peptidase activity"/>
    <property type="evidence" value="ECO:0007669"/>
    <property type="project" value="UniProtKB-EC"/>
</dbReference>
<keyword evidence="3 6" id="KW-1133">Transmembrane helix</keyword>
<name>A0A1F5N9W6_9BACT</name>
<evidence type="ECO:0000313" key="7">
    <source>
        <dbReference type="EMBL" id="OGE74429.1"/>
    </source>
</evidence>
<dbReference type="GO" id="GO:0006465">
    <property type="term" value="P:signal peptide processing"/>
    <property type="evidence" value="ECO:0007669"/>
    <property type="project" value="UniProtKB-UniRule"/>
</dbReference>
<feature type="transmembrane region" description="Helical" evidence="6">
    <location>
        <begin position="19"/>
        <end position="39"/>
    </location>
</feature>
<dbReference type="GO" id="GO:0016020">
    <property type="term" value="C:membrane"/>
    <property type="evidence" value="ECO:0007669"/>
    <property type="project" value="UniProtKB-SubCell"/>
</dbReference>
<evidence type="ECO:0000256" key="3">
    <source>
        <dbReference type="ARBA" id="ARBA00022989"/>
    </source>
</evidence>
<sequence>MIEAVETIEQPKRSLGTRIAIRLVKLLLYVVFVGAAVYYTPKILSQALHTDYPMATITSGSMWPALKTNDLIFMKGVSGSEVELGQIIIYQNSRGFTIHRLVEKKDGKLITKGDANSSKDNPITEDQVIGRAVYIGDSPLRIPFVGVIARTFKP</sequence>
<keyword evidence="4 6" id="KW-0472">Membrane</keyword>